<sequence length="100" mass="11685">MLSVSGIYYRPPPVNRHTCPVCGDYANGLHYGIYTCESCKLFFKRSIQMNRQYEYHCRNARNNCMISISTRSFCRSCRFKKCLEAGMLPEIVKNYRGAHK</sequence>
<evidence type="ECO:0000256" key="5">
    <source>
        <dbReference type="ARBA" id="ARBA00023015"/>
    </source>
</evidence>
<gene>
    <name evidence="11" type="primary">nhr-25</name>
    <name evidence="11" type="ORF">EVAR_42958_1</name>
</gene>
<dbReference type="Gene3D" id="3.30.50.10">
    <property type="entry name" value="Erythroid Transcription Factor GATA-1, subunit A"/>
    <property type="match status" value="1"/>
</dbReference>
<evidence type="ECO:0000259" key="10">
    <source>
        <dbReference type="PROSITE" id="PS51030"/>
    </source>
</evidence>
<dbReference type="PROSITE" id="PS00031">
    <property type="entry name" value="NUCLEAR_REC_DBD_1"/>
    <property type="match status" value="1"/>
</dbReference>
<keyword evidence="8 11" id="KW-0675">Receptor</keyword>
<dbReference type="InterPro" id="IPR050200">
    <property type="entry name" value="Nuclear_hormone_rcpt_NR3"/>
</dbReference>
<reference evidence="11 12" key="1">
    <citation type="journal article" date="2019" name="Commun. Biol.">
        <title>The bagworm genome reveals a unique fibroin gene that provides high tensile strength.</title>
        <authorList>
            <person name="Kono N."/>
            <person name="Nakamura H."/>
            <person name="Ohtoshi R."/>
            <person name="Tomita M."/>
            <person name="Numata K."/>
            <person name="Arakawa K."/>
        </authorList>
    </citation>
    <scope>NUCLEOTIDE SEQUENCE [LARGE SCALE GENOMIC DNA]</scope>
</reference>
<dbReference type="SUPFAM" id="SSF57716">
    <property type="entry name" value="Glucocorticoid receptor-like (DNA-binding domain)"/>
    <property type="match status" value="1"/>
</dbReference>
<feature type="domain" description="Nuclear receptor" evidence="10">
    <location>
        <begin position="16"/>
        <end position="94"/>
    </location>
</feature>
<evidence type="ECO:0000313" key="12">
    <source>
        <dbReference type="Proteomes" id="UP000299102"/>
    </source>
</evidence>
<evidence type="ECO:0000256" key="9">
    <source>
        <dbReference type="ARBA" id="ARBA00023242"/>
    </source>
</evidence>
<organism evidence="11 12">
    <name type="scientific">Eumeta variegata</name>
    <name type="common">Bagworm moth</name>
    <name type="synonym">Eumeta japonica</name>
    <dbReference type="NCBI Taxonomy" id="151549"/>
    <lineage>
        <taxon>Eukaryota</taxon>
        <taxon>Metazoa</taxon>
        <taxon>Ecdysozoa</taxon>
        <taxon>Arthropoda</taxon>
        <taxon>Hexapoda</taxon>
        <taxon>Insecta</taxon>
        <taxon>Pterygota</taxon>
        <taxon>Neoptera</taxon>
        <taxon>Endopterygota</taxon>
        <taxon>Lepidoptera</taxon>
        <taxon>Glossata</taxon>
        <taxon>Ditrysia</taxon>
        <taxon>Tineoidea</taxon>
        <taxon>Psychidae</taxon>
        <taxon>Oiketicinae</taxon>
        <taxon>Eumeta</taxon>
    </lineage>
</organism>
<dbReference type="STRING" id="151549.A0A4C1YCH1"/>
<evidence type="ECO:0000256" key="7">
    <source>
        <dbReference type="ARBA" id="ARBA00023163"/>
    </source>
</evidence>
<evidence type="ECO:0000256" key="2">
    <source>
        <dbReference type="ARBA" id="ARBA00022723"/>
    </source>
</evidence>
<dbReference type="OrthoDB" id="6159439at2759"/>
<evidence type="ECO:0000256" key="4">
    <source>
        <dbReference type="ARBA" id="ARBA00022833"/>
    </source>
</evidence>
<dbReference type="PRINTS" id="PR00047">
    <property type="entry name" value="STROIDFINGER"/>
</dbReference>
<dbReference type="GO" id="GO:0043565">
    <property type="term" value="F:sequence-specific DNA binding"/>
    <property type="evidence" value="ECO:0007669"/>
    <property type="project" value="InterPro"/>
</dbReference>
<comment type="caution">
    <text evidence="11">The sequence shown here is derived from an EMBL/GenBank/DDBJ whole genome shotgun (WGS) entry which is preliminary data.</text>
</comment>
<dbReference type="PROSITE" id="PS51030">
    <property type="entry name" value="NUCLEAR_REC_DBD_2"/>
    <property type="match status" value="1"/>
</dbReference>
<dbReference type="SMART" id="SM00399">
    <property type="entry name" value="ZnF_C4"/>
    <property type="match status" value="1"/>
</dbReference>
<evidence type="ECO:0000256" key="6">
    <source>
        <dbReference type="ARBA" id="ARBA00023125"/>
    </source>
</evidence>
<keyword evidence="7" id="KW-0804">Transcription</keyword>
<dbReference type="InterPro" id="IPR013088">
    <property type="entry name" value="Znf_NHR/GATA"/>
</dbReference>
<protein>
    <submittedName>
        <fullName evidence="11">Nuclear hormone receptor family member nhr-25</fullName>
    </submittedName>
</protein>
<keyword evidence="2" id="KW-0479">Metal-binding</keyword>
<dbReference type="PANTHER" id="PTHR48092">
    <property type="entry name" value="KNIRPS-RELATED PROTEIN-RELATED"/>
    <property type="match status" value="1"/>
</dbReference>
<evidence type="ECO:0000313" key="11">
    <source>
        <dbReference type="EMBL" id="GBP73786.1"/>
    </source>
</evidence>
<dbReference type="GO" id="GO:0005634">
    <property type="term" value="C:nucleus"/>
    <property type="evidence" value="ECO:0007669"/>
    <property type="project" value="UniProtKB-SubCell"/>
</dbReference>
<proteinExistence type="predicted"/>
<evidence type="ECO:0000256" key="1">
    <source>
        <dbReference type="ARBA" id="ARBA00004123"/>
    </source>
</evidence>
<keyword evidence="9" id="KW-0539">Nucleus</keyword>
<dbReference type="EMBL" id="BGZK01001186">
    <property type="protein sequence ID" value="GBP73786.1"/>
    <property type="molecule type" value="Genomic_DNA"/>
</dbReference>
<keyword evidence="12" id="KW-1185">Reference proteome</keyword>
<dbReference type="GO" id="GO:0008270">
    <property type="term" value="F:zinc ion binding"/>
    <property type="evidence" value="ECO:0007669"/>
    <property type="project" value="UniProtKB-KW"/>
</dbReference>
<keyword evidence="3" id="KW-0863">Zinc-finger</keyword>
<dbReference type="AlphaFoldDB" id="A0A4C1YCH1"/>
<accession>A0A4C1YCH1</accession>
<evidence type="ECO:0000256" key="3">
    <source>
        <dbReference type="ARBA" id="ARBA00022771"/>
    </source>
</evidence>
<keyword evidence="4" id="KW-0862">Zinc</keyword>
<dbReference type="InterPro" id="IPR001628">
    <property type="entry name" value="Znf_hrmn_rcpt"/>
</dbReference>
<comment type="subcellular location">
    <subcellularLocation>
        <location evidence="1">Nucleus</location>
    </subcellularLocation>
</comment>
<dbReference type="Proteomes" id="UP000299102">
    <property type="component" value="Unassembled WGS sequence"/>
</dbReference>
<keyword evidence="5" id="KW-0805">Transcription regulation</keyword>
<evidence type="ECO:0000256" key="8">
    <source>
        <dbReference type="ARBA" id="ARBA00023170"/>
    </source>
</evidence>
<dbReference type="GO" id="GO:0003700">
    <property type="term" value="F:DNA-binding transcription factor activity"/>
    <property type="evidence" value="ECO:0007669"/>
    <property type="project" value="InterPro"/>
</dbReference>
<dbReference type="Pfam" id="PF00105">
    <property type="entry name" value="zf-C4"/>
    <property type="match status" value="1"/>
</dbReference>
<keyword evidence="6" id="KW-0238">DNA-binding</keyword>
<name>A0A4C1YCH1_EUMVA</name>